<protein>
    <submittedName>
        <fullName evidence="10">BCCT family transporter</fullName>
    </submittedName>
</protein>
<feature type="transmembrane region" description="Helical" evidence="9">
    <location>
        <begin position="230"/>
        <end position="252"/>
    </location>
</feature>
<keyword evidence="4" id="KW-1003">Cell membrane</keyword>
<evidence type="ECO:0000256" key="1">
    <source>
        <dbReference type="ARBA" id="ARBA00004651"/>
    </source>
</evidence>
<dbReference type="PANTHER" id="PTHR30047">
    <property type="entry name" value="HIGH-AFFINITY CHOLINE TRANSPORT PROTEIN-RELATED"/>
    <property type="match status" value="1"/>
</dbReference>
<name>A0A7S7M7I6_9ACTN</name>
<dbReference type="RefSeq" id="WP_194370427.1">
    <property type="nucleotide sequence ID" value="NZ_CP063767.1"/>
</dbReference>
<evidence type="ECO:0000256" key="8">
    <source>
        <dbReference type="SAM" id="MobiDB-lite"/>
    </source>
</evidence>
<feature type="transmembrane region" description="Helical" evidence="9">
    <location>
        <begin position="54"/>
        <end position="74"/>
    </location>
</feature>
<feature type="transmembrane region" description="Helical" evidence="9">
    <location>
        <begin position="444"/>
        <end position="460"/>
    </location>
</feature>
<feature type="transmembrane region" description="Helical" evidence="9">
    <location>
        <begin position="350"/>
        <end position="368"/>
    </location>
</feature>
<proteinExistence type="inferred from homology"/>
<feature type="transmembrane region" description="Helical" evidence="9">
    <location>
        <begin position="143"/>
        <end position="164"/>
    </location>
</feature>
<dbReference type="NCBIfam" id="TIGR00842">
    <property type="entry name" value="bcct"/>
    <property type="match status" value="1"/>
</dbReference>
<evidence type="ECO:0000256" key="3">
    <source>
        <dbReference type="ARBA" id="ARBA00022448"/>
    </source>
</evidence>
<dbReference type="GO" id="GO:0022857">
    <property type="term" value="F:transmembrane transporter activity"/>
    <property type="evidence" value="ECO:0007669"/>
    <property type="project" value="InterPro"/>
</dbReference>
<dbReference type="PROSITE" id="PS01303">
    <property type="entry name" value="BCCT"/>
    <property type="match status" value="1"/>
</dbReference>
<evidence type="ECO:0000256" key="9">
    <source>
        <dbReference type="SAM" id="Phobius"/>
    </source>
</evidence>
<dbReference type="AlphaFoldDB" id="A0A7S7M7I6"/>
<dbReference type="Proteomes" id="UP000593735">
    <property type="component" value="Chromosome"/>
</dbReference>
<evidence type="ECO:0000256" key="5">
    <source>
        <dbReference type="ARBA" id="ARBA00022692"/>
    </source>
</evidence>
<keyword evidence="6 9" id="KW-1133">Transmembrane helix</keyword>
<comment type="similarity">
    <text evidence="2">Belongs to the BCCT transporter (TC 2.A.15) family.</text>
</comment>
<feature type="transmembrane region" description="Helical" evidence="9">
    <location>
        <begin position="264"/>
        <end position="283"/>
    </location>
</feature>
<feature type="region of interest" description="Disordered" evidence="8">
    <location>
        <begin position="512"/>
        <end position="541"/>
    </location>
</feature>
<evidence type="ECO:0000256" key="7">
    <source>
        <dbReference type="ARBA" id="ARBA00023136"/>
    </source>
</evidence>
<evidence type="ECO:0000256" key="2">
    <source>
        <dbReference type="ARBA" id="ARBA00005658"/>
    </source>
</evidence>
<dbReference type="PANTHER" id="PTHR30047:SF7">
    <property type="entry name" value="HIGH-AFFINITY CHOLINE TRANSPORT PROTEIN"/>
    <property type="match status" value="1"/>
</dbReference>
<dbReference type="InterPro" id="IPR000060">
    <property type="entry name" value="BCCT_transptr"/>
</dbReference>
<feature type="compositionally biased region" description="Low complexity" evidence="8">
    <location>
        <begin position="523"/>
        <end position="534"/>
    </location>
</feature>
<organism evidence="10 11">
    <name type="scientific">Thermophilibacter immobilis</name>
    <dbReference type="NCBI Taxonomy" id="2779519"/>
    <lineage>
        <taxon>Bacteria</taxon>
        <taxon>Bacillati</taxon>
        <taxon>Actinomycetota</taxon>
        <taxon>Coriobacteriia</taxon>
        <taxon>Coriobacteriales</taxon>
        <taxon>Atopobiaceae</taxon>
        <taxon>Thermophilibacter</taxon>
    </lineage>
</organism>
<keyword evidence="7 9" id="KW-0472">Membrane</keyword>
<dbReference type="GO" id="GO:0005886">
    <property type="term" value="C:plasma membrane"/>
    <property type="evidence" value="ECO:0007669"/>
    <property type="project" value="UniProtKB-SubCell"/>
</dbReference>
<feature type="transmembrane region" description="Helical" evidence="9">
    <location>
        <begin position="95"/>
        <end position="115"/>
    </location>
</feature>
<dbReference type="Pfam" id="PF02028">
    <property type="entry name" value="BCCT"/>
    <property type="match status" value="1"/>
</dbReference>
<keyword evidence="11" id="KW-1185">Reference proteome</keyword>
<gene>
    <name evidence="10" type="ORF">INP52_07295</name>
</gene>
<sequence length="541" mass="57015">MSSSKEKATSQKPNVVFAAAAALVLVAAVFGLVAPGTFAAVANAAFSGITNGFGWLYPLAMTLFVVFSIWVGFFSKYKNMRLGPDDSRPEHSTGAWFAMLFSAGMGVGLVFWGVAEPLGFFVNPLGAEPGTGDAMRFAFSKDFLHWGLHPWACYVVIALGLAYMQFRKKQPTLISSLFTPLIGEKGSRGPLGKVVDVCALLASAGGVCTTLGMGVLLINSGLTYLFGVPQSMALMIGIIVVFSVVYVTLAVAGVEKGMGKISNANIIIAVAVAVVLFLVGPTVDILNNLVEGIGAYISSFVADSFKMGAFGDHDWYANWTIYYWAWWIAWSPFTGAFIARISRGRTVKEFVGGVLFVPAIVCMVWFAIFGTLGMNLGLDTAAAALADTATSLFYVIAQYPLGRIIAMVMLVLTCTFCLASATGACTSLGMYSENGTLNPSNRTKVVWGVLLAVLLAALLLSSDDGLGMLKTLSIVVGFPFAIISIVAMVALIKAFKGEDTVAIEAAYKASLTEGDSPEKDVPASADASAVAQSANGTAEER</sequence>
<keyword evidence="5 9" id="KW-0812">Transmembrane</keyword>
<feature type="transmembrane region" description="Helical" evidence="9">
    <location>
        <begin position="404"/>
        <end position="424"/>
    </location>
</feature>
<evidence type="ECO:0000313" key="10">
    <source>
        <dbReference type="EMBL" id="QOY60216.1"/>
    </source>
</evidence>
<keyword evidence="3" id="KW-0813">Transport</keyword>
<evidence type="ECO:0000313" key="11">
    <source>
        <dbReference type="Proteomes" id="UP000593735"/>
    </source>
</evidence>
<feature type="transmembrane region" description="Helical" evidence="9">
    <location>
        <begin position="194"/>
        <end position="218"/>
    </location>
</feature>
<evidence type="ECO:0000256" key="4">
    <source>
        <dbReference type="ARBA" id="ARBA00022475"/>
    </source>
</evidence>
<comment type="subcellular location">
    <subcellularLocation>
        <location evidence="1">Cell membrane</location>
        <topology evidence="1">Multi-pass membrane protein</topology>
    </subcellularLocation>
</comment>
<reference evidence="10 11" key="1">
    <citation type="submission" date="2020-10" db="EMBL/GenBank/DDBJ databases">
        <title>Olsenella immobilis sp.nov., isolated from the mud in a fermentation cellar used for the production of Chinese strong-flavoured liquor.</title>
        <authorList>
            <person name="Lu L."/>
        </authorList>
    </citation>
    <scope>NUCLEOTIDE SEQUENCE [LARGE SCALE GENOMIC DNA]</scope>
    <source>
        <strain evidence="10 11">LZLJ-2</strain>
    </source>
</reference>
<dbReference type="KEGG" id="tio:INP52_07295"/>
<feature type="transmembrane region" description="Helical" evidence="9">
    <location>
        <begin position="472"/>
        <end position="492"/>
    </location>
</feature>
<accession>A0A7S7M7I6</accession>
<dbReference type="EMBL" id="CP063767">
    <property type="protein sequence ID" value="QOY60216.1"/>
    <property type="molecule type" value="Genomic_DNA"/>
</dbReference>
<evidence type="ECO:0000256" key="6">
    <source>
        <dbReference type="ARBA" id="ARBA00022989"/>
    </source>
</evidence>
<dbReference type="InterPro" id="IPR018093">
    <property type="entry name" value="BCCT_CS"/>
</dbReference>
<feature type="transmembrane region" description="Helical" evidence="9">
    <location>
        <begin position="321"/>
        <end position="338"/>
    </location>
</feature>